<dbReference type="InterPro" id="IPR022038">
    <property type="entry name" value="Ig-like_bact"/>
</dbReference>
<evidence type="ECO:0008006" key="4">
    <source>
        <dbReference type="Google" id="ProtNLM"/>
    </source>
</evidence>
<dbReference type="Pfam" id="PF12245">
    <property type="entry name" value="Big_3_2"/>
    <property type="match status" value="1"/>
</dbReference>
<feature type="domain" description="Ig-like" evidence="1">
    <location>
        <begin position="76"/>
        <end position="199"/>
    </location>
</feature>
<dbReference type="AlphaFoldDB" id="A0A3T0VDD8"/>
<evidence type="ECO:0000259" key="2">
    <source>
        <dbReference type="Pfam" id="PF13752"/>
    </source>
</evidence>
<keyword evidence="3" id="KW-0614">Plasmid</keyword>
<proteinExistence type="predicted"/>
<dbReference type="EMBL" id="MH287085">
    <property type="protein sequence ID" value="AZZ87932.1"/>
    <property type="molecule type" value="Genomic_DNA"/>
</dbReference>
<geneLocation type="plasmid" evidence="3">
    <name>pSDC-F2_12BHI2</name>
</geneLocation>
<protein>
    <recommendedName>
        <fullName evidence="4">Ig-like domain-containing protein</fullName>
    </recommendedName>
</protein>
<dbReference type="RefSeq" id="WP_244570982.1">
    <property type="nucleotide sequence ID" value="NZ_FZHG01000079.1"/>
</dbReference>
<dbReference type="InterPro" id="IPR025429">
    <property type="entry name" value="DUF4165"/>
</dbReference>
<evidence type="ECO:0000313" key="3">
    <source>
        <dbReference type="EMBL" id="AZZ87932.1"/>
    </source>
</evidence>
<feature type="domain" description="DUF4165" evidence="2">
    <location>
        <begin position="3"/>
        <end position="75"/>
    </location>
</feature>
<organism evidence="3">
    <name type="scientific">Escherichia coli</name>
    <dbReference type="NCBI Taxonomy" id="562"/>
    <lineage>
        <taxon>Bacteria</taxon>
        <taxon>Pseudomonadati</taxon>
        <taxon>Pseudomonadota</taxon>
        <taxon>Gammaproteobacteria</taxon>
        <taxon>Enterobacterales</taxon>
        <taxon>Enterobacteriaceae</taxon>
        <taxon>Escherichia</taxon>
    </lineage>
</organism>
<sequence>MTVTRDSDKKVMYSSVSTKTSVADRIVAADGTEYYGKDMVLPALGEGTFTVVNETLDIRQTVVSTSTYHFIVDTTPPRYKSIYPSQNAGYDMVLSGPLWELGRGGSGQFSIFADGIEDASGIDKIRLVIKRSNGSVVSDNNLSYDTANKRAFYPWIKDMNTQAGMPSSDLDEEFTFNFIVTDLAGNTLNIPPQRFLYDDQMGEFTPFAVHDSRVSTSVVPGISSGYVPFKRGLTVLENP</sequence>
<accession>A0A3T0VDD8</accession>
<dbReference type="Pfam" id="PF13752">
    <property type="entry name" value="DUF4165"/>
    <property type="match status" value="1"/>
</dbReference>
<reference evidence="3" key="1">
    <citation type="submission" date="2018-05" db="EMBL/GenBank/DDBJ databases">
        <title>Evolution of antimicrobial resistance in IncHI2:ST3 plasmids from faecal Escherichia coli of porcine origin in Australia.</title>
        <authorList>
            <person name="Wyrsch E.R."/>
            <person name="Reid C.J."/>
            <person name="DeMaere M.Z."/>
            <person name="Liu M.Y."/>
            <person name="Chapman T.A."/>
            <person name="Roy Chowdhury P."/>
            <person name="Djordjevic S.P."/>
        </authorList>
    </citation>
    <scope>NUCLEOTIDE SEQUENCE</scope>
    <source>
        <strain evidence="3">F2_12B</strain>
        <plasmid evidence="3">pSDC-F2_12BHI2</plasmid>
    </source>
</reference>
<name>A0A3T0VDD8_ECOLX</name>
<evidence type="ECO:0000259" key="1">
    <source>
        <dbReference type="Pfam" id="PF12245"/>
    </source>
</evidence>